<dbReference type="AlphaFoldDB" id="A0A6V8QQ26"/>
<evidence type="ECO:0000256" key="2">
    <source>
        <dbReference type="SAM" id="MobiDB-lite"/>
    </source>
</evidence>
<feature type="compositionally biased region" description="Polar residues" evidence="2">
    <location>
        <begin position="446"/>
        <end position="457"/>
    </location>
</feature>
<evidence type="ECO:0000256" key="1">
    <source>
        <dbReference type="SAM" id="Coils"/>
    </source>
</evidence>
<evidence type="ECO:0000313" key="3">
    <source>
        <dbReference type="EMBL" id="GFP54465.1"/>
    </source>
</evidence>
<organism evidence="3 4">
    <name type="scientific">Trichoderma asperellum</name>
    <name type="common">Filamentous fungus</name>
    <dbReference type="NCBI Taxonomy" id="101201"/>
    <lineage>
        <taxon>Eukaryota</taxon>
        <taxon>Fungi</taxon>
        <taxon>Dikarya</taxon>
        <taxon>Ascomycota</taxon>
        <taxon>Pezizomycotina</taxon>
        <taxon>Sordariomycetes</taxon>
        <taxon>Hypocreomycetidae</taxon>
        <taxon>Hypocreales</taxon>
        <taxon>Hypocreaceae</taxon>
        <taxon>Trichoderma</taxon>
    </lineage>
</organism>
<feature type="region of interest" description="Disordered" evidence="2">
    <location>
        <begin position="688"/>
        <end position="754"/>
    </location>
</feature>
<feature type="region of interest" description="Disordered" evidence="2">
    <location>
        <begin position="534"/>
        <end position="578"/>
    </location>
</feature>
<reference evidence="3 4" key="1">
    <citation type="submission" date="2020-07" db="EMBL/GenBank/DDBJ databases">
        <title>Trichoderma asperellum IC-1 whole genome shotgun sequence.</title>
        <authorList>
            <person name="Kanamasa S."/>
            <person name="Takahashi H."/>
        </authorList>
    </citation>
    <scope>NUCLEOTIDE SEQUENCE [LARGE SCALE GENOMIC DNA]</scope>
    <source>
        <strain evidence="3 4">IC-1</strain>
    </source>
</reference>
<keyword evidence="1" id="KW-0175">Coiled coil</keyword>
<dbReference type="Proteomes" id="UP000517252">
    <property type="component" value="Unassembled WGS sequence"/>
</dbReference>
<proteinExistence type="predicted"/>
<feature type="compositionally biased region" description="Polar residues" evidence="2">
    <location>
        <begin position="538"/>
        <end position="547"/>
    </location>
</feature>
<dbReference type="EMBL" id="BLZH01000004">
    <property type="protein sequence ID" value="GFP54465.1"/>
    <property type="molecule type" value="Genomic_DNA"/>
</dbReference>
<gene>
    <name evidence="3" type="ORF">TASIC1_0004008900</name>
</gene>
<feature type="coiled-coil region" evidence="1">
    <location>
        <begin position="297"/>
        <end position="331"/>
    </location>
</feature>
<protein>
    <submittedName>
        <fullName evidence="3">Uncharacterized protein</fullName>
    </submittedName>
</protein>
<evidence type="ECO:0000313" key="4">
    <source>
        <dbReference type="Proteomes" id="UP000517252"/>
    </source>
</evidence>
<accession>A0A6V8QQ26</accession>
<dbReference type="OrthoDB" id="4088568at2759"/>
<name>A0A6V8QQ26_TRIAP</name>
<feature type="compositionally biased region" description="Polar residues" evidence="2">
    <location>
        <begin position="399"/>
        <end position="408"/>
    </location>
</feature>
<feature type="compositionally biased region" description="Polar residues" evidence="2">
    <location>
        <begin position="471"/>
        <end position="480"/>
    </location>
</feature>
<feature type="coiled-coil region" evidence="1">
    <location>
        <begin position="107"/>
        <end position="256"/>
    </location>
</feature>
<comment type="caution">
    <text evidence="3">The sequence shown here is derived from an EMBL/GenBank/DDBJ whole genome shotgun (WGS) entry which is preliminary data.</text>
</comment>
<sequence>MERLDLPQPESASSPLQCCCGSPDCVHLKKNCSILEAVEKDVHTAAQLGKSCAFLSSHLIVRAHRRKTDLGPFVALRAKCIPARVHSGQGARNPPSRALLARHEAYMADAERDRLRLNSRIERLQTDKQELEANNAAKSEENNQLLEQLEILNSTVLDSDAKIKSLEASLLSSQQAIRRLENAAARAAEADQHLKILEEEQDKLTGELRASKEEARSHAQRFKEAQRGILDMQDQLERMEREAILERQRHEEMMEKVDRQREVEKHLDAAAVRLKGAAASKSITDHRQGSKIVGHFVRDLLQDNANLQLGIAELREMLISSNDEIQSLREQLVFHQPLADDSSPASTLKAELEPSLFENSKPPQEFHIHHHYHVAAKQDVRKPKKKRQGLLPGIFTPPATISSRSSSPGPWAQRRLISSPIAPVLSNGGGDTTPTTARSSAWHEFSTPSEMSSSLPTSPGIFDHSGAETDSLMSPTTSYDPMSPTWRASHRKRPSAASSSSFQSLSIIDIEPGMAGIQAQNPYRFSSGVIHEEDEDLPTNTSADLTNSDASKDISAADDDTNQSTDTTIEPAPEPSSRLRRIASHESIMSLSGGLDIHTLQIRPSQMSLRPPLQGGADAVVTGVIAQPTMSTSYSKRSDAALRDHFAGFQQLKRGSTPTSDLSVSSSYASRIGTGGLGKWVGWRPWGGANTSEGQLKPEKEPPKVPKRAPGINQPGAVPGFEHWIAQQRRSAAATTTAGTPNRSALSESLRDSA</sequence>
<feature type="region of interest" description="Disordered" evidence="2">
    <location>
        <begin position="391"/>
        <end position="502"/>
    </location>
</feature>